<gene>
    <name evidence="1" type="ORF">C7B64_18445</name>
</gene>
<keyword evidence="2" id="KW-1185">Reference proteome</keyword>
<dbReference type="AlphaFoldDB" id="A0A2T1BZF9"/>
<protein>
    <submittedName>
        <fullName evidence="1">Type II toxin-antitoxin system RelE/ParE family toxin</fullName>
    </submittedName>
</protein>
<dbReference type="RefSeq" id="WP_106290119.1">
    <property type="nucleotide sequence ID" value="NZ_CAWNTC010000140.1"/>
</dbReference>
<dbReference type="OrthoDB" id="573082at2"/>
<dbReference type="Pfam" id="PF05973">
    <property type="entry name" value="Gp49"/>
    <property type="match status" value="1"/>
</dbReference>
<evidence type="ECO:0000313" key="2">
    <source>
        <dbReference type="Proteomes" id="UP000238762"/>
    </source>
</evidence>
<reference evidence="1 2" key="2">
    <citation type="submission" date="2018-03" db="EMBL/GenBank/DDBJ databases">
        <title>The ancient ancestry and fast evolution of plastids.</title>
        <authorList>
            <person name="Moore K.R."/>
            <person name="Magnabosco C."/>
            <person name="Momper L."/>
            <person name="Gold D.A."/>
            <person name="Bosak T."/>
            <person name="Fournier G.P."/>
        </authorList>
    </citation>
    <scope>NUCLEOTIDE SEQUENCE [LARGE SCALE GENOMIC DNA]</scope>
    <source>
        <strain evidence="1 2">CCAP 1448/3</strain>
    </source>
</reference>
<proteinExistence type="predicted"/>
<organism evidence="1 2">
    <name type="scientific">Merismopedia glauca CCAP 1448/3</name>
    <dbReference type="NCBI Taxonomy" id="1296344"/>
    <lineage>
        <taxon>Bacteria</taxon>
        <taxon>Bacillati</taxon>
        <taxon>Cyanobacteriota</taxon>
        <taxon>Cyanophyceae</taxon>
        <taxon>Synechococcales</taxon>
        <taxon>Merismopediaceae</taxon>
        <taxon>Merismopedia</taxon>
    </lineage>
</organism>
<dbReference type="EMBL" id="PVWJ01000109">
    <property type="protein sequence ID" value="PSB01409.1"/>
    <property type="molecule type" value="Genomic_DNA"/>
</dbReference>
<dbReference type="InterPro" id="IPR009241">
    <property type="entry name" value="HigB-like"/>
</dbReference>
<evidence type="ECO:0000313" key="1">
    <source>
        <dbReference type="EMBL" id="PSB01409.1"/>
    </source>
</evidence>
<dbReference type="Proteomes" id="UP000238762">
    <property type="component" value="Unassembled WGS sequence"/>
</dbReference>
<reference evidence="1 2" key="1">
    <citation type="submission" date="2018-02" db="EMBL/GenBank/DDBJ databases">
        <authorList>
            <person name="Cohen D.B."/>
            <person name="Kent A.D."/>
        </authorList>
    </citation>
    <scope>NUCLEOTIDE SEQUENCE [LARGE SCALE GENOMIC DNA]</scope>
    <source>
        <strain evidence="1 2">CCAP 1448/3</strain>
    </source>
</reference>
<comment type="caution">
    <text evidence="1">The sequence shown here is derived from an EMBL/GenBank/DDBJ whole genome shotgun (WGS) entry which is preliminary data.</text>
</comment>
<name>A0A2T1BZF9_9CYAN</name>
<sequence length="118" mass="13568">MDEKILPARFYQTQTGKEPVREWLKDLSKDNRTAIGADIKTVEFGWPVGMPTCKSLGQGLWEVRSNLPSGAIARTIFCIYRQHMVLLHGFIKKTQKTPRKDFELAVERKSKLEAVFDE</sequence>
<accession>A0A2T1BZF9</accession>